<dbReference type="AlphaFoldDB" id="A0A242MZ13"/>
<evidence type="ECO:0000313" key="1">
    <source>
        <dbReference type="EMBL" id="OTP76552.1"/>
    </source>
</evidence>
<evidence type="ECO:0000313" key="2">
    <source>
        <dbReference type="Proteomes" id="UP000195221"/>
    </source>
</evidence>
<dbReference type="EMBL" id="NBTZ01000034">
    <property type="protein sequence ID" value="OTP76552.1"/>
    <property type="molecule type" value="Genomic_DNA"/>
</dbReference>
<sequence length="49" mass="5895">MFHFLLLQLRASVCPMTGRVSHCASVTVFEYRRHERFPRMMKIGRFYTS</sequence>
<reference evidence="1 2" key="1">
    <citation type="submission" date="2017-03" db="EMBL/GenBank/DDBJ databases">
        <title>Genome analysis of strain PAMC 26577.</title>
        <authorList>
            <person name="Oh H.-M."/>
            <person name="Yang J.-A."/>
        </authorList>
    </citation>
    <scope>NUCLEOTIDE SEQUENCE [LARGE SCALE GENOMIC DNA]</scope>
    <source>
        <strain evidence="1 2">PAMC 26577</strain>
    </source>
</reference>
<proteinExistence type="predicted"/>
<organism evidence="1 2">
    <name type="scientific">Caballeronia sordidicola</name>
    <name type="common">Burkholderia sordidicola</name>
    <dbReference type="NCBI Taxonomy" id="196367"/>
    <lineage>
        <taxon>Bacteria</taxon>
        <taxon>Pseudomonadati</taxon>
        <taxon>Pseudomonadota</taxon>
        <taxon>Betaproteobacteria</taxon>
        <taxon>Burkholderiales</taxon>
        <taxon>Burkholderiaceae</taxon>
        <taxon>Caballeronia</taxon>
    </lineage>
</organism>
<comment type="caution">
    <text evidence="1">The sequence shown here is derived from an EMBL/GenBank/DDBJ whole genome shotgun (WGS) entry which is preliminary data.</text>
</comment>
<dbReference type="Proteomes" id="UP000195221">
    <property type="component" value="Unassembled WGS sequence"/>
</dbReference>
<gene>
    <name evidence="1" type="ORF">PAMC26577_09875</name>
</gene>
<accession>A0A242MZ13</accession>
<name>A0A242MZ13_CABSO</name>
<protein>
    <submittedName>
        <fullName evidence="1">Uncharacterized protein</fullName>
    </submittedName>
</protein>